<dbReference type="GO" id="GO:0019867">
    <property type="term" value="C:outer membrane"/>
    <property type="evidence" value="ECO:0007669"/>
    <property type="project" value="InterPro"/>
</dbReference>
<dbReference type="KEGG" id="mtar:DF168_01862"/>
<dbReference type="Proteomes" id="UP000247465">
    <property type="component" value="Chromosome"/>
</dbReference>
<evidence type="ECO:0000313" key="2">
    <source>
        <dbReference type="Proteomes" id="UP000247465"/>
    </source>
</evidence>
<sequence length="167" mass="18707">MGAVCFPILSVFFFLTGCSRYHLGNPNELPFQSLYIKQVENRSLLPQINVLLAQNLVDAFLRDGSVLITSEDKSDALLAVTIEEANRRRFATQSNDTLRGRSFALVLRATATLTDTRNGLTFFDAREFTVSEIIFTDEGLQPAEYQAISTLARDLARKIKDSIVSPW</sequence>
<dbReference type="AlphaFoldDB" id="A0A2Z4AGA4"/>
<evidence type="ECO:0008006" key="3">
    <source>
        <dbReference type="Google" id="ProtNLM"/>
    </source>
</evidence>
<proteinExistence type="predicted"/>
<dbReference type="EMBL" id="CP029803">
    <property type="protein sequence ID" value="AWT60645.1"/>
    <property type="molecule type" value="Genomic_DNA"/>
</dbReference>
<protein>
    <recommendedName>
        <fullName evidence="3">LPS-assembly lipoprotein LptE</fullName>
    </recommendedName>
</protein>
<evidence type="ECO:0000313" key="1">
    <source>
        <dbReference type="EMBL" id="AWT60645.1"/>
    </source>
</evidence>
<organism evidence="1 2">
    <name type="scientific">Candidatus Moanibacter tarae</name>
    <dbReference type="NCBI Taxonomy" id="2200854"/>
    <lineage>
        <taxon>Bacteria</taxon>
        <taxon>Pseudomonadati</taxon>
        <taxon>Verrucomicrobiota</taxon>
        <taxon>Opitutia</taxon>
        <taxon>Puniceicoccales</taxon>
        <taxon>Puniceicoccales incertae sedis</taxon>
        <taxon>Candidatus Moanibacter</taxon>
    </lineage>
</organism>
<accession>A0A2Z4AGA4</accession>
<gene>
    <name evidence="1" type="ORF">DF168_01862</name>
</gene>
<name>A0A2Z4AGA4_9BACT</name>
<dbReference type="GO" id="GO:0043165">
    <property type="term" value="P:Gram-negative-bacterium-type cell outer membrane assembly"/>
    <property type="evidence" value="ECO:0007669"/>
    <property type="project" value="InterPro"/>
</dbReference>
<reference evidence="1 2" key="1">
    <citation type="submission" date="2018-06" db="EMBL/GenBank/DDBJ databases">
        <title>Draft Genome Sequence of a Novel Marine Bacterium Related to the Verrucomicrobia.</title>
        <authorList>
            <person name="Vosseberg J."/>
            <person name="Martijn J."/>
            <person name="Ettema T.J.G."/>
        </authorList>
    </citation>
    <scope>NUCLEOTIDE SEQUENCE [LARGE SCALE GENOMIC DNA]</scope>
    <source>
        <strain evidence="1">TARA_B100001123</strain>
    </source>
</reference>
<dbReference type="Gene3D" id="3.30.160.150">
    <property type="entry name" value="Lipoprotein like domain"/>
    <property type="match status" value="1"/>
</dbReference>